<organism evidence="2 3">
    <name type="scientific">Thermithiobacillus plumbiphilus</name>
    <dbReference type="NCBI Taxonomy" id="1729899"/>
    <lineage>
        <taxon>Bacteria</taxon>
        <taxon>Pseudomonadati</taxon>
        <taxon>Pseudomonadota</taxon>
        <taxon>Acidithiobacillia</taxon>
        <taxon>Acidithiobacillales</taxon>
        <taxon>Thermithiobacillaceae</taxon>
        <taxon>Thermithiobacillus</taxon>
    </lineage>
</organism>
<evidence type="ECO:0000313" key="3">
    <source>
        <dbReference type="Proteomes" id="UP001446205"/>
    </source>
</evidence>
<accession>A0ABU9D7T7</accession>
<evidence type="ECO:0000259" key="1">
    <source>
        <dbReference type="SMART" id="SM00382"/>
    </source>
</evidence>
<dbReference type="SUPFAM" id="SSF52540">
    <property type="entry name" value="P-loop containing nucleoside triphosphate hydrolases"/>
    <property type="match status" value="1"/>
</dbReference>
<proteinExistence type="predicted"/>
<dbReference type="SMART" id="SM00382">
    <property type="entry name" value="AAA"/>
    <property type="match status" value="1"/>
</dbReference>
<dbReference type="Pfam" id="PF00004">
    <property type="entry name" value="AAA"/>
    <property type="match status" value="1"/>
</dbReference>
<dbReference type="InterPro" id="IPR003959">
    <property type="entry name" value="ATPase_AAA_core"/>
</dbReference>
<dbReference type="RefSeq" id="WP_341370643.1">
    <property type="nucleotide sequence ID" value="NZ_JBBPCO010000006.1"/>
</dbReference>
<evidence type="ECO:0000313" key="2">
    <source>
        <dbReference type="EMBL" id="MEK8089586.1"/>
    </source>
</evidence>
<dbReference type="EMBL" id="JBBPCO010000006">
    <property type="protein sequence ID" value="MEK8089586.1"/>
    <property type="molecule type" value="Genomic_DNA"/>
</dbReference>
<feature type="domain" description="AAA+ ATPase" evidence="1">
    <location>
        <begin position="104"/>
        <end position="238"/>
    </location>
</feature>
<gene>
    <name evidence="2" type="ORF">WOB96_07385</name>
</gene>
<name>A0ABU9D7T7_9PROT</name>
<keyword evidence="3" id="KW-1185">Reference proteome</keyword>
<dbReference type="InterPro" id="IPR027417">
    <property type="entry name" value="P-loop_NTPase"/>
</dbReference>
<dbReference type="Gene3D" id="3.40.50.300">
    <property type="entry name" value="P-loop containing nucleotide triphosphate hydrolases"/>
    <property type="match status" value="1"/>
</dbReference>
<dbReference type="Proteomes" id="UP001446205">
    <property type="component" value="Unassembled WGS sequence"/>
</dbReference>
<protein>
    <submittedName>
        <fullName evidence="2">AAA family ATPase</fullName>
    </submittedName>
</protein>
<reference evidence="2 3" key="1">
    <citation type="submission" date="2024-04" db="EMBL/GenBank/DDBJ databases">
        <authorList>
            <person name="Abashina T."/>
            <person name="Shaikin A."/>
        </authorList>
    </citation>
    <scope>NUCLEOTIDE SEQUENCE [LARGE SCALE GENOMIC DNA]</scope>
    <source>
        <strain evidence="2 3">AAFK</strain>
    </source>
</reference>
<dbReference type="InterPro" id="IPR003593">
    <property type="entry name" value="AAA+_ATPase"/>
</dbReference>
<comment type="caution">
    <text evidence="2">The sequence shown here is derived from an EMBL/GenBank/DDBJ whole genome shotgun (WGS) entry which is preliminary data.</text>
</comment>
<sequence>MLATMLDQPVDAIAAALAHGATLPRTGLLWIDDKSLFRMSNKLELLSELQEVLLDANFNVQFLLQYFFADSRSSRLLPGDFSHIEQDFGLLHDYLKAAQARGTKGVNILLYGPPGTGKSELARVLASECGLSAYEVADQDRHGNPIKGEKRFRAFQLGQHLLARSRKHLLIFDEIEDVFPDFGPFGDLRESQHKSWLNRLLESNPVPAIWISNIVHQIDPAALRPSISCSNSVPRRNRCAGACSMAHFTTCRSRPSGCSVPAVSSH</sequence>